<protein>
    <submittedName>
        <fullName evidence="2">NAD-dependent epimerase/dehydratase family protein</fullName>
    </submittedName>
</protein>
<sequence>MQVWVTGATGFLGRNLVQFLVDKGYDVTVLYRNADKLSHLPQVKAVQGDILDPSSLEKCFQGADWVFHVAGEVAWGRNRRKRMFQTNIQGSENVARAACQAGVKRFIHTSSAAAIGFSTDSRPVDETFPFNGDTLGIGYAIAKKRGEEAVLKQIPQGLPAVVVNPGVIIGPGSPSFVSAVAQGRLKVAPPGGINICDVKDVVAGHVQAAKQGKVGERYILGGTDLPLTELFRKIRRAVGGNERIHTLTPFVARLLASGAEWLVRNRERDPFLPEDLARLAGRSVYYSSAKAERELGYRRTPLEQTLAHLKEQGYL</sequence>
<dbReference type="RefSeq" id="WP_173221644.1">
    <property type="nucleotide sequence ID" value="NZ_CP048104.1"/>
</dbReference>
<dbReference type="InterPro" id="IPR051783">
    <property type="entry name" value="NAD(P)-dependent_oxidoreduct"/>
</dbReference>
<proteinExistence type="predicted"/>
<dbReference type="InterPro" id="IPR001509">
    <property type="entry name" value="Epimerase_deHydtase"/>
</dbReference>
<dbReference type="PANTHER" id="PTHR48079">
    <property type="entry name" value="PROTEIN YEEZ"/>
    <property type="match status" value="1"/>
</dbReference>
<dbReference type="InterPro" id="IPR036291">
    <property type="entry name" value="NAD(P)-bd_dom_sf"/>
</dbReference>
<dbReference type="Proteomes" id="UP000503088">
    <property type="component" value="Chromosome"/>
</dbReference>
<evidence type="ECO:0000313" key="2">
    <source>
        <dbReference type="EMBL" id="QKG84186.1"/>
    </source>
</evidence>
<reference evidence="2 3" key="1">
    <citation type="submission" date="2020-01" db="EMBL/GenBank/DDBJ databases">
        <authorList>
            <person name="Gulvik C.A."/>
            <person name="Batra D.G."/>
        </authorList>
    </citation>
    <scope>NUCLEOTIDE SEQUENCE [LARGE SCALE GENOMIC DNA]</scope>
    <source>
        <strain evidence="2 3">W9323</strain>
    </source>
</reference>
<keyword evidence="3" id="KW-1185">Reference proteome</keyword>
<organism evidence="2 3">
    <name type="scientific">Kroppenstedtia pulmonis</name>
    <dbReference type="NCBI Taxonomy" id="1380685"/>
    <lineage>
        <taxon>Bacteria</taxon>
        <taxon>Bacillati</taxon>
        <taxon>Bacillota</taxon>
        <taxon>Bacilli</taxon>
        <taxon>Bacillales</taxon>
        <taxon>Thermoactinomycetaceae</taxon>
        <taxon>Kroppenstedtia</taxon>
    </lineage>
</organism>
<evidence type="ECO:0000259" key="1">
    <source>
        <dbReference type="Pfam" id="PF01370"/>
    </source>
</evidence>
<dbReference type="GO" id="GO:0005737">
    <property type="term" value="C:cytoplasm"/>
    <property type="evidence" value="ECO:0007669"/>
    <property type="project" value="TreeGrafter"/>
</dbReference>
<dbReference type="PANTHER" id="PTHR48079:SF6">
    <property type="entry name" value="NAD(P)-BINDING DOMAIN-CONTAINING PROTEIN-RELATED"/>
    <property type="match status" value="1"/>
</dbReference>
<accession>A0A7D4B274</accession>
<feature type="domain" description="NAD-dependent epimerase/dehydratase" evidence="1">
    <location>
        <begin position="4"/>
        <end position="221"/>
    </location>
</feature>
<name>A0A7D4B274_9BACL</name>
<dbReference type="Gene3D" id="3.40.50.720">
    <property type="entry name" value="NAD(P)-binding Rossmann-like Domain"/>
    <property type="match status" value="1"/>
</dbReference>
<dbReference type="GO" id="GO:0004029">
    <property type="term" value="F:aldehyde dehydrogenase (NAD+) activity"/>
    <property type="evidence" value="ECO:0007669"/>
    <property type="project" value="TreeGrafter"/>
</dbReference>
<gene>
    <name evidence="2" type="ORF">GXN76_06660</name>
</gene>
<dbReference type="EMBL" id="CP048104">
    <property type="protein sequence ID" value="QKG84186.1"/>
    <property type="molecule type" value="Genomic_DNA"/>
</dbReference>
<dbReference type="AlphaFoldDB" id="A0A7D4B274"/>
<dbReference type="KEGG" id="kpul:GXN76_06660"/>
<dbReference type="SUPFAM" id="SSF51735">
    <property type="entry name" value="NAD(P)-binding Rossmann-fold domains"/>
    <property type="match status" value="1"/>
</dbReference>
<evidence type="ECO:0000313" key="3">
    <source>
        <dbReference type="Proteomes" id="UP000503088"/>
    </source>
</evidence>
<dbReference type="Pfam" id="PF01370">
    <property type="entry name" value="Epimerase"/>
    <property type="match status" value="1"/>
</dbReference>